<feature type="repeat" description="ANK" evidence="3">
    <location>
        <begin position="18"/>
        <end position="50"/>
    </location>
</feature>
<dbReference type="Proteomes" id="UP000813427">
    <property type="component" value="Unassembled WGS sequence"/>
</dbReference>
<evidence type="ECO:0000256" key="1">
    <source>
        <dbReference type="ARBA" id="ARBA00022737"/>
    </source>
</evidence>
<reference evidence="4" key="1">
    <citation type="journal article" date="2021" name="Nat. Commun.">
        <title>Genetic determinants of endophytism in the Arabidopsis root mycobiome.</title>
        <authorList>
            <person name="Mesny F."/>
            <person name="Miyauchi S."/>
            <person name="Thiergart T."/>
            <person name="Pickel B."/>
            <person name="Atanasova L."/>
            <person name="Karlsson M."/>
            <person name="Huettel B."/>
            <person name="Barry K.W."/>
            <person name="Haridas S."/>
            <person name="Chen C."/>
            <person name="Bauer D."/>
            <person name="Andreopoulos W."/>
            <person name="Pangilinan J."/>
            <person name="LaButti K."/>
            <person name="Riley R."/>
            <person name="Lipzen A."/>
            <person name="Clum A."/>
            <person name="Drula E."/>
            <person name="Henrissat B."/>
            <person name="Kohler A."/>
            <person name="Grigoriev I.V."/>
            <person name="Martin F.M."/>
            <person name="Hacquard S."/>
        </authorList>
    </citation>
    <scope>NUCLEOTIDE SEQUENCE</scope>
    <source>
        <strain evidence="4">MPI-SDFR-AT-0068</strain>
    </source>
</reference>
<dbReference type="Gene3D" id="1.25.40.20">
    <property type="entry name" value="Ankyrin repeat-containing domain"/>
    <property type="match status" value="1"/>
</dbReference>
<dbReference type="AlphaFoldDB" id="A0A8K0RLV2"/>
<name>A0A8K0RLV2_9HYPO</name>
<protein>
    <submittedName>
        <fullName evidence="4">Ankyrin repeat protein</fullName>
    </submittedName>
</protein>
<evidence type="ECO:0000256" key="3">
    <source>
        <dbReference type="PROSITE-ProRule" id="PRU00023"/>
    </source>
</evidence>
<proteinExistence type="predicted"/>
<keyword evidence="5" id="KW-1185">Reference proteome</keyword>
<comment type="caution">
    <text evidence="4">The sequence shown here is derived from an EMBL/GenBank/DDBJ whole genome shotgun (WGS) entry which is preliminary data.</text>
</comment>
<dbReference type="SUPFAM" id="SSF48403">
    <property type="entry name" value="Ankyrin repeat"/>
    <property type="match status" value="1"/>
</dbReference>
<evidence type="ECO:0000256" key="2">
    <source>
        <dbReference type="ARBA" id="ARBA00023043"/>
    </source>
</evidence>
<accession>A0A8K0RLV2</accession>
<dbReference type="PANTHER" id="PTHR24171">
    <property type="entry name" value="ANKYRIN REPEAT DOMAIN-CONTAINING PROTEIN 39-RELATED"/>
    <property type="match status" value="1"/>
</dbReference>
<sequence length="118" mass="12493">MVKLFLNHGANIDALDKSHQTPLSWAARGGKTAIMELLIAGGADIESPHPGTLQTHLALACERGSLGVVKVLLKAGANVEATDHQGWKPLDWALDKCHDVCHDEVAKLLISVGASAKK</sequence>
<dbReference type="Pfam" id="PF12796">
    <property type="entry name" value="Ank_2"/>
    <property type="match status" value="2"/>
</dbReference>
<dbReference type="InterPro" id="IPR002110">
    <property type="entry name" value="Ankyrin_rpt"/>
</dbReference>
<dbReference type="InterPro" id="IPR036770">
    <property type="entry name" value="Ankyrin_rpt-contain_sf"/>
</dbReference>
<evidence type="ECO:0000313" key="5">
    <source>
        <dbReference type="Proteomes" id="UP000813427"/>
    </source>
</evidence>
<keyword evidence="1" id="KW-0677">Repeat</keyword>
<dbReference type="OrthoDB" id="341259at2759"/>
<dbReference type="PROSITE" id="PS50297">
    <property type="entry name" value="ANK_REP_REGION"/>
    <property type="match status" value="2"/>
</dbReference>
<dbReference type="SMART" id="SM00248">
    <property type="entry name" value="ANK"/>
    <property type="match status" value="3"/>
</dbReference>
<evidence type="ECO:0000313" key="4">
    <source>
        <dbReference type="EMBL" id="KAH7233695.1"/>
    </source>
</evidence>
<feature type="repeat" description="ANK" evidence="3">
    <location>
        <begin position="52"/>
        <end position="84"/>
    </location>
</feature>
<keyword evidence="2 3" id="KW-0040">ANK repeat</keyword>
<dbReference type="EMBL" id="JAGPXF010000008">
    <property type="protein sequence ID" value="KAH7233695.1"/>
    <property type="molecule type" value="Genomic_DNA"/>
</dbReference>
<dbReference type="PROSITE" id="PS50088">
    <property type="entry name" value="ANK_REPEAT"/>
    <property type="match status" value="2"/>
</dbReference>
<gene>
    <name evidence="4" type="ORF">BKA59DRAFT_407587</name>
</gene>
<organism evidence="4 5">
    <name type="scientific">Fusarium tricinctum</name>
    <dbReference type="NCBI Taxonomy" id="61284"/>
    <lineage>
        <taxon>Eukaryota</taxon>
        <taxon>Fungi</taxon>
        <taxon>Dikarya</taxon>
        <taxon>Ascomycota</taxon>
        <taxon>Pezizomycotina</taxon>
        <taxon>Sordariomycetes</taxon>
        <taxon>Hypocreomycetidae</taxon>
        <taxon>Hypocreales</taxon>
        <taxon>Nectriaceae</taxon>
        <taxon>Fusarium</taxon>
        <taxon>Fusarium tricinctum species complex</taxon>
    </lineage>
</organism>